<accession>A0A0M2HBU2</accession>
<reference evidence="1 2" key="1">
    <citation type="submission" date="2015-02" db="EMBL/GenBank/DDBJ databases">
        <title>Draft genome sequences of ten Microbacterium spp. with emphasis on heavy metal contaminated environments.</title>
        <authorList>
            <person name="Corretto E."/>
        </authorList>
    </citation>
    <scope>NUCLEOTIDE SEQUENCE [LARGE SCALE GENOMIC DNA]</scope>
    <source>
        <strain evidence="1 2">DSM 12510</strain>
    </source>
</reference>
<name>A0A0M2HBU2_9MICO</name>
<evidence type="ECO:0000313" key="2">
    <source>
        <dbReference type="Proteomes" id="UP000033956"/>
    </source>
</evidence>
<dbReference type="InterPro" id="IPR029475">
    <property type="entry name" value="DUF6807"/>
</dbReference>
<dbReference type="AlphaFoldDB" id="A0A0M2HBU2"/>
<dbReference type="Proteomes" id="UP000033956">
    <property type="component" value="Unassembled WGS sequence"/>
</dbReference>
<gene>
    <name evidence="1" type="ORF">RS81_00621</name>
</gene>
<organism evidence="1 2">
    <name type="scientific">Microbacterium terrae</name>
    <dbReference type="NCBI Taxonomy" id="69369"/>
    <lineage>
        <taxon>Bacteria</taxon>
        <taxon>Bacillati</taxon>
        <taxon>Actinomycetota</taxon>
        <taxon>Actinomycetes</taxon>
        <taxon>Micrococcales</taxon>
        <taxon>Microbacteriaceae</taxon>
        <taxon>Microbacterium</taxon>
    </lineage>
</organism>
<evidence type="ECO:0000313" key="1">
    <source>
        <dbReference type="EMBL" id="KJL44046.1"/>
    </source>
</evidence>
<dbReference type="Pfam" id="PF14100">
    <property type="entry name" value="DUF6807"/>
    <property type="match status" value="1"/>
</dbReference>
<sequence>MSSEPGEAFSVDLRHNGRVADFTLRTTETDLTVTAAGVDIARYAFDPGGAASEGPKPYLHPVRALDGAELTAFRPWDHRWHKGLQMTWTAVSGQNFWGGPTFQRETGYVPLDNVGRMRHDGFTATTETDTSVSFTEQLTWITQAGDDWFAETRTHRFHGLDTDRGLWQLDFSSTLRNIADRELELGSPTTEGRPNAGYTGFAIRMPRAWTGGRVLSVDAEDADALMGAETPWLALSGEHDEVDGGGTVLVFAGSSTGAPPIKWFVRSEPFPIMSPSASFDEPIVLAPGEEVSLSHRHVFGDRVWTVDETRALAAELAP</sequence>
<evidence type="ECO:0008006" key="3">
    <source>
        <dbReference type="Google" id="ProtNLM"/>
    </source>
</evidence>
<dbReference type="OrthoDB" id="9812981at2"/>
<comment type="caution">
    <text evidence="1">The sequence shown here is derived from an EMBL/GenBank/DDBJ whole genome shotgun (WGS) entry which is preliminary data.</text>
</comment>
<dbReference type="STRING" id="92835.RS81_00621"/>
<dbReference type="PATRIC" id="fig|92835.4.peg.637"/>
<dbReference type="EMBL" id="JYIZ01000033">
    <property type="protein sequence ID" value="KJL44046.1"/>
    <property type="molecule type" value="Genomic_DNA"/>
</dbReference>
<keyword evidence="2" id="KW-1185">Reference proteome</keyword>
<protein>
    <recommendedName>
        <fullName evidence="3">Methane oxygenase PmoA</fullName>
    </recommendedName>
</protein>
<proteinExistence type="predicted"/>